<name>A0A645F6A4_9ZZZZ</name>
<proteinExistence type="predicted"/>
<sequence length="145" mass="16492">MIWIDFADDLVNTAHGLHRITEYFGLVTKEPCEQSRSLHFVGNVLADQLFVFRGHNQLFFQLPHGVIMRKIGVDKLNTVTSLPPINGNITSGENIFLRSPLDKRKKTFPIRHKSTILVQPYFTGKRGELSQFMDGFFVYPIGGIS</sequence>
<dbReference type="EMBL" id="VSSQ01055057">
    <property type="protein sequence ID" value="MPN08959.1"/>
    <property type="molecule type" value="Genomic_DNA"/>
</dbReference>
<reference evidence="1" key="1">
    <citation type="submission" date="2019-08" db="EMBL/GenBank/DDBJ databases">
        <authorList>
            <person name="Kucharzyk K."/>
            <person name="Murdoch R.W."/>
            <person name="Higgins S."/>
            <person name="Loffler F."/>
        </authorList>
    </citation>
    <scope>NUCLEOTIDE SEQUENCE</scope>
</reference>
<accession>A0A645F6A4</accession>
<comment type="caution">
    <text evidence="1">The sequence shown here is derived from an EMBL/GenBank/DDBJ whole genome shotgun (WGS) entry which is preliminary data.</text>
</comment>
<dbReference type="AlphaFoldDB" id="A0A645F6A4"/>
<gene>
    <name evidence="1" type="ORF">SDC9_156247</name>
</gene>
<protein>
    <submittedName>
        <fullName evidence="1">Uncharacterized protein</fullName>
    </submittedName>
</protein>
<evidence type="ECO:0000313" key="1">
    <source>
        <dbReference type="EMBL" id="MPN08959.1"/>
    </source>
</evidence>
<organism evidence="1">
    <name type="scientific">bioreactor metagenome</name>
    <dbReference type="NCBI Taxonomy" id="1076179"/>
    <lineage>
        <taxon>unclassified sequences</taxon>
        <taxon>metagenomes</taxon>
        <taxon>ecological metagenomes</taxon>
    </lineage>
</organism>